<dbReference type="InterPro" id="IPR054464">
    <property type="entry name" value="ULD_fung"/>
</dbReference>
<dbReference type="EMBL" id="NKCK01000250">
    <property type="protein sequence ID" value="RSL89111.1"/>
    <property type="molecule type" value="Genomic_DNA"/>
</dbReference>
<reference evidence="4 5" key="1">
    <citation type="submission" date="2017-06" db="EMBL/GenBank/DDBJ databases">
        <title>Comparative genomic analysis of Ambrosia Fusariam Clade fungi.</title>
        <authorList>
            <person name="Stajich J.E."/>
            <person name="Carrillo J."/>
            <person name="Kijimoto T."/>
            <person name="Eskalen A."/>
            <person name="O'Donnell K."/>
            <person name="Kasson M."/>
        </authorList>
    </citation>
    <scope>NUCLEOTIDE SEQUENCE [LARGE SCALE GENOMIC DNA]</scope>
    <source>
        <strain evidence="4 5">NRRL62579</strain>
    </source>
</reference>
<evidence type="ECO:0000259" key="3">
    <source>
        <dbReference type="Pfam" id="PF22893"/>
    </source>
</evidence>
<dbReference type="STRING" id="1325735.A0A428SH41"/>
<dbReference type="Pfam" id="PF22893">
    <property type="entry name" value="ULD_2"/>
    <property type="match status" value="1"/>
</dbReference>
<evidence type="ECO:0000313" key="5">
    <source>
        <dbReference type="Proteomes" id="UP000287144"/>
    </source>
</evidence>
<dbReference type="Proteomes" id="UP000287144">
    <property type="component" value="Unassembled WGS sequence"/>
</dbReference>
<evidence type="ECO:0000256" key="2">
    <source>
        <dbReference type="SAM" id="MobiDB-lite"/>
    </source>
</evidence>
<evidence type="ECO:0000313" key="4">
    <source>
        <dbReference type="EMBL" id="RSL89111.1"/>
    </source>
</evidence>
<evidence type="ECO:0000256" key="1">
    <source>
        <dbReference type="SAM" id="Coils"/>
    </source>
</evidence>
<keyword evidence="5" id="KW-1185">Reference proteome</keyword>
<organism evidence="4 5">
    <name type="scientific">Fusarium oligoseptatum</name>
    <dbReference type="NCBI Taxonomy" id="2604345"/>
    <lineage>
        <taxon>Eukaryota</taxon>
        <taxon>Fungi</taxon>
        <taxon>Dikarya</taxon>
        <taxon>Ascomycota</taxon>
        <taxon>Pezizomycotina</taxon>
        <taxon>Sordariomycetes</taxon>
        <taxon>Hypocreomycetidae</taxon>
        <taxon>Hypocreales</taxon>
        <taxon>Nectriaceae</taxon>
        <taxon>Fusarium</taxon>
        <taxon>Fusarium solani species complex</taxon>
    </lineage>
</organism>
<dbReference type="AlphaFoldDB" id="A0A428SH41"/>
<sequence>MSTREAARKHPKAVTIGQPGIDNATLLARVAEVKDLVSKSCSSQQEILDLTQQQRRASEEQVQKLDEVTQQLAKQDTSSRSILAVAGEALSAIVEVKDLLFQVSQDIINVRIVLNSMFIRSMDPTKELPVIIEDALGRHVPIPPEWLDSLDWEALYTLLSCRFKGQNGHEMVLKRLYALEESASGRDLDPNRPLHLCLRRGMKINMAMIFQTTDPLSDACPSCMTEINVSEDVTTQCPQSDCRMWFSMRQTVMGDSNRTTLPKDGKLNKESATTA</sequence>
<gene>
    <name evidence="4" type="ORF">CEP52_015018</name>
</gene>
<feature type="domain" description="Ubiquitin-like" evidence="3">
    <location>
        <begin position="127"/>
        <end position="211"/>
    </location>
</feature>
<comment type="caution">
    <text evidence="4">The sequence shown here is derived from an EMBL/GenBank/DDBJ whole genome shotgun (WGS) entry which is preliminary data.</text>
</comment>
<protein>
    <recommendedName>
        <fullName evidence="3">Ubiquitin-like domain-containing protein</fullName>
    </recommendedName>
</protein>
<name>A0A428SH41_9HYPO</name>
<keyword evidence="1" id="KW-0175">Coiled coil</keyword>
<proteinExistence type="predicted"/>
<feature type="region of interest" description="Disordered" evidence="2">
    <location>
        <begin position="255"/>
        <end position="275"/>
    </location>
</feature>
<feature type="coiled-coil region" evidence="1">
    <location>
        <begin position="48"/>
        <end position="75"/>
    </location>
</feature>
<accession>A0A428SH41</accession>